<dbReference type="Pfam" id="PF01510">
    <property type="entry name" value="Amidase_2"/>
    <property type="match status" value="1"/>
</dbReference>
<dbReference type="Proteomes" id="UP001501821">
    <property type="component" value="Unassembled WGS sequence"/>
</dbReference>
<feature type="region of interest" description="Disordered" evidence="2">
    <location>
        <begin position="115"/>
        <end position="134"/>
    </location>
</feature>
<organism evidence="4 5">
    <name type="scientific">Nocardioides panacisoli</name>
    <dbReference type="NCBI Taxonomy" id="627624"/>
    <lineage>
        <taxon>Bacteria</taxon>
        <taxon>Bacillati</taxon>
        <taxon>Actinomycetota</taxon>
        <taxon>Actinomycetes</taxon>
        <taxon>Propionibacteriales</taxon>
        <taxon>Nocardioidaceae</taxon>
        <taxon>Nocardioides</taxon>
    </lineage>
</organism>
<gene>
    <name evidence="4" type="ORF">GCM10022242_29820</name>
</gene>
<keyword evidence="5" id="KW-1185">Reference proteome</keyword>
<dbReference type="CDD" id="cd06583">
    <property type="entry name" value="PGRP"/>
    <property type="match status" value="1"/>
</dbReference>
<protein>
    <submittedName>
        <fullName evidence="4">N-acetylmuramoyl-L-alanine amidase</fullName>
    </submittedName>
</protein>
<dbReference type="PANTHER" id="PTHR11022">
    <property type="entry name" value="PEPTIDOGLYCAN RECOGNITION PROTEIN"/>
    <property type="match status" value="1"/>
</dbReference>
<dbReference type="SUPFAM" id="SSF55846">
    <property type="entry name" value="N-acetylmuramoyl-L-alanine amidase-like"/>
    <property type="match status" value="1"/>
</dbReference>
<dbReference type="PROSITE" id="PS51318">
    <property type="entry name" value="TAT"/>
    <property type="match status" value="1"/>
</dbReference>
<dbReference type="InterPro" id="IPR015510">
    <property type="entry name" value="PGRP"/>
</dbReference>
<evidence type="ECO:0000259" key="3">
    <source>
        <dbReference type="SMART" id="SM00701"/>
    </source>
</evidence>
<dbReference type="InterPro" id="IPR006311">
    <property type="entry name" value="TAT_signal"/>
</dbReference>
<feature type="compositionally biased region" description="Basic and acidic residues" evidence="2">
    <location>
        <begin position="122"/>
        <end position="134"/>
    </location>
</feature>
<feature type="region of interest" description="Disordered" evidence="2">
    <location>
        <begin position="163"/>
        <end position="196"/>
    </location>
</feature>
<reference evidence="5" key="1">
    <citation type="journal article" date="2019" name="Int. J. Syst. Evol. Microbiol.">
        <title>The Global Catalogue of Microorganisms (GCM) 10K type strain sequencing project: providing services to taxonomists for standard genome sequencing and annotation.</title>
        <authorList>
            <consortium name="The Broad Institute Genomics Platform"/>
            <consortium name="The Broad Institute Genome Sequencing Center for Infectious Disease"/>
            <person name="Wu L."/>
            <person name="Ma J."/>
        </authorList>
    </citation>
    <scope>NUCLEOTIDE SEQUENCE [LARGE SCALE GENOMIC DNA]</scope>
    <source>
        <strain evidence="5">JCM 16953</strain>
    </source>
</reference>
<dbReference type="Gene3D" id="3.40.80.10">
    <property type="entry name" value="Peptidoglycan recognition protein-like"/>
    <property type="match status" value="1"/>
</dbReference>
<sequence>MIMGISDSSLPRRDLARLTAAAVAVPTLGALAAPAPAGAAPGTRKVRLRPDRGSVVSAADVRLDGLEGTARTAGGLRTPVLETDRFSMLGVTWRSGTGSVRARVRRTDGRWSEWQPLAPLHDTPDHGSEEARHTPRATDLHWYGDADAVQLEVAGDAREPVLSLIDPGRRPEDAIEHESPRELADTDNTPRPHLLTRADWGADPRLRDGTQVVNKTMKQVHIHHTVNANDYHRRDVPALIRGMYRYHTQTLGWSDIGYNFLVDRFGRIWIGRKGSGHKIVRGAHTLGFNHKSMGVSVIGNFEVAKPNKDILRALVRLAAWRIDKYDLRPRGTVMRQSSGSDKYPAGTWVRLPVIDGHRDTNDTACPGRHLYAEIPHIRRAVHRRIQGFHS</sequence>
<proteinExistence type="inferred from homology"/>
<accession>A0ABP7IUA5</accession>
<evidence type="ECO:0000256" key="2">
    <source>
        <dbReference type="SAM" id="MobiDB-lite"/>
    </source>
</evidence>
<dbReference type="InterPro" id="IPR002502">
    <property type="entry name" value="Amidase_domain"/>
</dbReference>
<dbReference type="EMBL" id="BAABAH010000011">
    <property type="protein sequence ID" value="GAA3826538.1"/>
    <property type="molecule type" value="Genomic_DNA"/>
</dbReference>
<comment type="similarity">
    <text evidence="1">Belongs to the N-acetylmuramoyl-L-alanine amidase 2 family.</text>
</comment>
<name>A0ABP7IUA5_9ACTN</name>
<comment type="caution">
    <text evidence="4">The sequence shown here is derived from an EMBL/GenBank/DDBJ whole genome shotgun (WGS) entry which is preliminary data.</text>
</comment>
<evidence type="ECO:0000313" key="5">
    <source>
        <dbReference type="Proteomes" id="UP001501821"/>
    </source>
</evidence>
<dbReference type="PANTHER" id="PTHR11022:SF41">
    <property type="entry name" value="PEPTIDOGLYCAN-RECOGNITION PROTEIN LC-RELATED"/>
    <property type="match status" value="1"/>
</dbReference>
<feature type="domain" description="Peptidoglycan recognition protein family" evidence="3">
    <location>
        <begin position="192"/>
        <end position="340"/>
    </location>
</feature>
<evidence type="ECO:0000256" key="1">
    <source>
        <dbReference type="ARBA" id="ARBA00007553"/>
    </source>
</evidence>
<dbReference type="SMART" id="SM00701">
    <property type="entry name" value="PGRP"/>
    <property type="match status" value="1"/>
</dbReference>
<dbReference type="InterPro" id="IPR036505">
    <property type="entry name" value="Amidase/PGRP_sf"/>
</dbReference>
<feature type="compositionally biased region" description="Basic and acidic residues" evidence="2">
    <location>
        <begin position="167"/>
        <end position="190"/>
    </location>
</feature>
<evidence type="ECO:0000313" key="4">
    <source>
        <dbReference type="EMBL" id="GAA3826538.1"/>
    </source>
</evidence>
<dbReference type="InterPro" id="IPR006619">
    <property type="entry name" value="PGRP_domain_met/bac"/>
</dbReference>